<proteinExistence type="predicted"/>
<dbReference type="SUPFAM" id="SSF51182">
    <property type="entry name" value="RmlC-like cupins"/>
    <property type="match status" value="1"/>
</dbReference>
<protein>
    <submittedName>
        <fullName evidence="1">Cupin</fullName>
    </submittedName>
</protein>
<dbReference type="InterPro" id="IPR011051">
    <property type="entry name" value="RmlC_Cupin_sf"/>
</dbReference>
<dbReference type="Gene3D" id="2.60.120.10">
    <property type="entry name" value="Jelly Rolls"/>
    <property type="match status" value="1"/>
</dbReference>
<gene>
    <name evidence="1" type="ORF">LOX96_01265</name>
</gene>
<dbReference type="EMBL" id="JAJKBJ010000001">
    <property type="protein sequence ID" value="MCL9682713.1"/>
    <property type="molecule type" value="Genomic_DNA"/>
</dbReference>
<accession>A0A9X2CY73</accession>
<dbReference type="CDD" id="cd10548">
    <property type="entry name" value="cupin_CDO"/>
    <property type="match status" value="1"/>
</dbReference>
<reference evidence="1" key="1">
    <citation type="submission" date="2021-11" db="EMBL/GenBank/DDBJ databases">
        <title>Legionella maioricencis sp. nov., a new species isolated from hot water samples in Mallorca.</title>
        <authorList>
            <person name="Crespi S."/>
            <person name="Drasar V."/>
            <person name="Salva-Serra F."/>
            <person name="Jaen-Luchoro D."/>
            <person name="Pineiro-Iglesias B."/>
            <person name="Aliaga F."/>
            <person name="Fernandez-Juarez V."/>
            <person name="Coll G."/>
            <person name="Moore E.R.B."/>
            <person name="Bennasar-Figueras A."/>
        </authorList>
    </citation>
    <scope>NUCLEOTIDE SEQUENCE</scope>
    <source>
        <strain evidence="1">HCPI-6</strain>
    </source>
</reference>
<keyword evidence="2" id="KW-1185">Reference proteome</keyword>
<sequence>MSPPLPKGLEPFIKELKTYNILQHDDHTNIMRVSGLLSQWVMHQDWLEEKYYSVDSSVGFSSWLLHEEKDHSLAINLVAWEPGREITPHDHKTWGVVGCVVGIEKNYQWIRVDDGSKPGYADIERQKKAIIRPAGGIITFLPDDIHSVVNESEKIAISLHVYGKNLNYTGRYQYDPVNKTMRPFLVNFN</sequence>
<dbReference type="RefSeq" id="WP_250421340.1">
    <property type="nucleotide sequence ID" value="NZ_JAJKBJ010000001.1"/>
</dbReference>
<evidence type="ECO:0000313" key="1">
    <source>
        <dbReference type="EMBL" id="MCL9682713.1"/>
    </source>
</evidence>
<evidence type="ECO:0000313" key="2">
    <source>
        <dbReference type="Proteomes" id="UP001139721"/>
    </source>
</evidence>
<name>A0A9X2CY73_9GAMM</name>
<comment type="caution">
    <text evidence="1">The sequence shown here is derived from an EMBL/GenBank/DDBJ whole genome shotgun (WGS) entry which is preliminary data.</text>
</comment>
<dbReference type="AlphaFoldDB" id="A0A9X2CY73"/>
<organism evidence="1 2">
    <name type="scientific">Legionella maioricensis</name>
    <dbReference type="NCBI Taxonomy" id="2896528"/>
    <lineage>
        <taxon>Bacteria</taxon>
        <taxon>Pseudomonadati</taxon>
        <taxon>Pseudomonadota</taxon>
        <taxon>Gammaproteobacteria</taxon>
        <taxon>Legionellales</taxon>
        <taxon>Legionellaceae</taxon>
        <taxon>Legionella</taxon>
    </lineage>
</organism>
<dbReference type="Proteomes" id="UP001139721">
    <property type="component" value="Unassembled WGS sequence"/>
</dbReference>
<dbReference type="InterPro" id="IPR014710">
    <property type="entry name" value="RmlC-like_jellyroll"/>
</dbReference>